<dbReference type="AlphaFoldDB" id="A0A6G9AT93"/>
<dbReference type="Proteomes" id="UP000501802">
    <property type="component" value="Chromosome"/>
</dbReference>
<name>A0A6G9AT93_9BACT</name>
<dbReference type="KEGG" id="spib:G8759_25270"/>
<keyword evidence="2" id="KW-1185">Reference proteome</keyword>
<reference evidence="1 2" key="1">
    <citation type="submission" date="2020-03" db="EMBL/GenBank/DDBJ databases">
        <authorList>
            <person name="Kim M.K."/>
        </authorList>
    </citation>
    <scope>NUCLEOTIDE SEQUENCE [LARGE SCALE GENOMIC DNA]</scope>
    <source>
        <strain evidence="1 2">BT328</strain>
    </source>
</reference>
<sequence length="165" mass="19102">MTNTELTYRDLDINQKINLKGILQGWNGITVERFQGELAEKVYATPIRSSRRRAKRRRITGALMRDWRSRVYGDSEGGLLGSQISFLIRGRFVDMGVGNGIDAAEAKYNRVRKNGEPMVRRPKRWYSKRKGYETHRLRELLARHYVNTTLDALESYLDGSVTIHV</sequence>
<dbReference type="RefSeq" id="WP_167214463.1">
    <property type="nucleotide sequence ID" value="NZ_CP050063.1"/>
</dbReference>
<evidence type="ECO:0000313" key="2">
    <source>
        <dbReference type="Proteomes" id="UP000501802"/>
    </source>
</evidence>
<organism evidence="1 2">
    <name type="scientific">Spirosoma aureum</name>
    <dbReference type="NCBI Taxonomy" id="2692134"/>
    <lineage>
        <taxon>Bacteria</taxon>
        <taxon>Pseudomonadati</taxon>
        <taxon>Bacteroidota</taxon>
        <taxon>Cytophagia</taxon>
        <taxon>Cytophagales</taxon>
        <taxon>Cytophagaceae</taxon>
        <taxon>Spirosoma</taxon>
    </lineage>
</organism>
<proteinExistence type="predicted"/>
<protein>
    <submittedName>
        <fullName evidence="1">Uncharacterized protein</fullName>
    </submittedName>
</protein>
<evidence type="ECO:0000313" key="1">
    <source>
        <dbReference type="EMBL" id="QIP15707.1"/>
    </source>
</evidence>
<dbReference type="EMBL" id="CP050063">
    <property type="protein sequence ID" value="QIP15707.1"/>
    <property type="molecule type" value="Genomic_DNA"/>
</dbReference>
<accession>A0A6G9AT93</accession>
<gene>
    <name evidence="1" type="ORF">G8759_25270</name>
</gene>